<evidence type="ECO:0000313" key="3">
    <source>
        <dbReference type="Proteomes" id="UP001302274"/>
    </source>
</evidence>
<keyword evidence="3" id="KW-1185">Reference proteome</keyword>
<dbReference type="Proteomes" id="UP001302274">
    <property type="component" value="Unassembled WGS sequence"/>
</dbReference>
<comment type="caution">
    <text evidence="2">The sequence shown here is derived from an EMBL/GenBank/DDBJ whole genome shotgun (WGS) entry which is preliminary data.</text>
</comment>
<dbReference type="Gene3D" id="3.40.30.10">
    <property type="entry name" value="Glutaredoxin"/>
    <property type="match status" value="1"/>
</dbReference>
<protein>
    <submittedName>
        <fullName evidence="2">Glutaredoxin</fullName>
    </submittedName>
</protein>
<accession>A0ABU5VWV2</accession>
<name>A0ABU5VWV2_9BACT</name>
<gene>
    <name evidence="2" type="ORF">SHI21_11455</name>
</gene>
<dbReference type="CDD" id="cd02066">
    <property type="entry name" value="GRX_family"/>
    <property type="match status" value="1"/>
</dbReference>
<evidence type="ECO:0000259" key="1">
    <source>
        <dbReference type="Pfam" id="PF00462"/>
    </source>
</evidence>
<feature type="domain" description="Glutaredoxin" evidence="1">
    <location>
        <begin position="10"/>
        <end position="63"/>
    </location>
</feature>
<sequence>MSAPKLDFYYFESCPYCQRVIKVIDKHKIKVNWMDIHKDSAHAKKLQADTGRTTVPCLYIDGEPMFESLDIMKWMESNLDNLDKA</sequence>
<dbReference type="InterPro" id="IPR002109">
    <property type="entry name" value="Glutaredoxin"/>
</dbReference>
<dbReference type="Pfam" id="PF00462">
    <property type="entry name" value="Glutaredoxin"/>
    <property type="match status" value="1"/>
</dbReference>
<evidence type="ECO:0000313" key="2">
    <source>
        <dbReference type="EMBL" id="MEA9356828.1"/>
    </source>
</evidence>
<organism evidence="2 3">
    <name type="scientific">Bacteriovorax antarcticus</name>
    <dbReference type="NCBI Taxonomy" id="3088717"/>
    <lineage>
        <taxon>Bacteria</taxon>
        <taxon>Pseudomonadati</taxon>
        <taxon>Bdellovibrionota</taxon>
        <taxon>Bacteriovoracia</taxon>
        <taxon>Bacteriovoracales</taxon>
        <taxon>Bacteriovoracaceae</taxon>
        <taxon>Bacteriovorax</taxon>
    </lineage>
</organism>
<dbReference type="SUPFAM" id="SSF52833">
    <property type="entry name" value="Thioredoxin-like"/>
    <property type="match status" value="1"/>
</dbReference>
<proteinExistence type="predicted"/>
<dbReference type="PROSITE" id="PS51354">
    <property type="entry name" value="GLUTAREDOXIN_2"/>
    <property type="match status" value="1"/>
</dbReference>
<dbReference type="RefSeq" id="WP_323576723.1">
    <property type="nucleotide sequence ID" value="NZ_JAYGJQ010000002.1"/>
</dbReference>
<reference evidence="2 3" key="1">
    <citation type="submission" date="2023-11" db="EMBL/GenBank/DDBJ databases">
        <title>A Novel Polar Bacteriovorax (B. antarcticus) Isolated from the Biocrust in Antarctica.</title>
        <authorList>
            <person name="Mun W."/>
            <person name="Choi S.Y."/>
            <person name="Mitchell R.J."/>
        </authorList>
    </citation>
    <scope>NUCLEOTIDE SEQUENCE [LARGE SCALE GENOMIC DNA]</scope>
    <source>
        <strain evidence="2 3">PP10</strain>
    </source>
</reference>
<dbReference type="EMBL" id="JAYGJQ010000002">
    <property type="protein sequence ID" value="MEA9356828.1"/>
    <property type="molecule type" value="Genomic_DNA"/>
</dbReference>
<dbReference type="InterPro" id="IPR036249">
    <property type="entry name" value="Thioredoxin-like_sf"/>
</dbReference>